<accession>A0A4Q7Z4N3</accession>
<dbReference type="RefSeq" id="WP_130413594.1">
    <property type="nucleotide sequence ID" value="NZ_SHKX01000012.1"/>
</dbReference>
<gene>
    <name evidence="1" type="ORF">EV700_2172</name>
</gene>
<keyword evidence="2" id="KW-1185">Reference proteome</keyword>
<dbReference type="Proteomes" id="UP000292423">
    <property type="component" value="Unassembled WGS sequence"/>
</dbReference>
<comment type="caution">
    <text evidence="1">The sequence shown here is derived from an EMBL/GenBank/DDBJ whole genome shotgun (WGS) entry which is preliminary data.</text>
</comment>
<proteinExistence type="predicted"/>
<dbReference type="EMBL" id="SHKX01000012">
    <property type="protein sequence ID" value="RZU45352.1"/>
    <property type="molecule type" value="Genomic_DNA"/>
</dbReference>
<dbReference type="AlphaFoldDB" id="A0A4Q7Z4N3"/>
<evidence type="ECO:0000313" key="2">
    <source>
        <dbReference type="Proteomes" id="UP000292423"/>
    </source>
</evidence>
<organism evidence="1 2">
    <name type="scientific">Fluviicoccus keumensis</name>
    <dbReference type="NCBI Taxonomy" id="1435465"/>
    <lineage>
        <taxon>Bacteria</taxon>
        <taxon>Pseudomonadati</taxon>
        <taxon>Pseudomonadota</taxon>
        <taxon>Gammaproteobacteria</taxon>
        <taxon>Moraxellales</taxon>
        <taxon>Moraxellaceae</taxon>
        <taxon>Fluviicoccus</taxon>
    </lineage>
</organism>
<protein>
    <submittedName>
        <fullName evidence="1">Uncharacterized protein</fullName>
    </submittedName>
</protein>
<reference evidence="1 2" key="1">
    <citation type="submission" date="2019-02" db="EMBL/GenBank/DDBJ databases">
        <title>Genomic Encyclopedia of Type Strains, Phase IV (KMG-IV): sequencing the most valuable type-strain genomes for metagenomic binning, comparative biology and taxonomic classification.</title>
        <authorList>
            <person name="Goeker M."/>
        </authorList>
    </citation>
    <scope>NUCLEOTIDE SEQUENCE [LARGE SCALE GENOMIC DNA]</scope>
    <source>
        <strain evidence="1 2">DSM 105135</strain>
    </source>
</reference>
<name>A0A4Q7Z4N3_9GAMM</name>
<sequence length="380" mass="42829">MSNMTISIWDPANDAKPMRSFEEGVARFNQCREESREPTPNLLAFGERLQAFVEAHRDWFEDEEDFLNDFGLRLAADVAANRETVYSLEMPYGGDAALRLKRAAVDAAFDLGLMIFDEDIGLIVAPGRKMYPPSKAKLWKGMGEYLDILASEYFPSTGAGFAKLINPMLEQMMLRHGFVKMEKQDDTQYASWYQRKIELGEQKVTFVPYSRRGGGFAVGVSFDLRYDAILNICEAAGFPQGTGWISDDISLANGTLPQHSKSGVYSPRYEIYDVSDLGSYFKVLEENLFNIINMASHVSGLDKLLNVGNEYSGIRCFAQNKYMMPACLVVARLANNAQFEELSISLSTGVPWLESNMSVYKDSWEKLVNYLRNEVKPLIS</sequence>
<evidence type="ECO:0000313" key="1">
    <source>
        <dbReference type="EMBL" id="RZU45352.1"/>
    </source>
</evidence>